<keyword evidence="1" id="KW-0732">Signal</keyword>
<dbReference type="Proteomes" id="UP000680815">
    <property type="component" value="Unassembled WGS sequence"/>
</dbReference>
<accession>A0ABS4AXJ5</accession>
<protein>
    <submittedName>
        <fullName evidence="2">Copper chaperone PCu(A)C</fullName>
    </submittedName>
</protein>
<dbReference type="InterPro" id="IPR036182">
    <property type="entry name" value="PCuAC_sf"/>
</dbReference>
<dbReference type="Gene3D" id="2.60.40.1890">
    <property type="entry name" value="PCu(A)C copper chaperone"/>
    <property type="match status" value="1"/>
</dbReference>
<proteinExistence type="predicted"/>
<sequence>MFRRTLLAAVPALLALPAAAHDYTAGDLRIGHPWTRAAGANANGAGFMRLANTGAQPDRLISAASPIARAVELHTHIREGEVMRMRPVNDIPVPGGQTVELRPGGLHVMLIGLTAPLQQGARVPVTLRFERAGEVTVELAVEAAGARGSGHHH</sequence>
<dbReference type="EMBL" id="JAGIYZ010000022">
    <property type="protein sequence ID" value="MBP0466098.1"/>
    <property type="molecule type" value="Genomic_DNA"/>
</dbReference>
<dbReference type="RefSeq" id="WP_209353473.1">
    <property type="nucleotide sequence ID" value="NZ_JAGIYZ010000022.1"/>
</dbReference>
<evidence type="ECO:0000313" key="2">
    <source>
        <dbReference type="EMBL" id="MBP0466098.1"/>
    </source>
</evidence>
<evidence type="ECO:0000256" key="1">
    <source>
        <dbReference type="SAM" id="SignalP"/>
    </source>
</evidence>
<feature type="chain" id="PRO_5046897626" evidence="1">
    <location>
        <begin position="21"/>
        <end position="153"/>
    </location>
</feature>
<dbReference type="InterPro" id="IPR007410">
    <property type="entry name" value="LpqE-like"/>
</dbReference>
<dbReference type="PANTHER" id="PTHR36302:SF1">
    <property type="entry name" value="COPPER CHAPERONE PCU(A)C"/>
    <property type="match status" value="1"/>
</dbReference>
<evidence type="ECO:0000313" key="3">
    <source>
        <dbReference type="Proteomes" id="UP000680815"/>
    </source>
</evidence>
<feature type="signal peptide" evidence="1">
    <location>
        <begin position="1"/>
        <end position="20"/>
    </location>
</feature>
<reference evidence="2 3" key="1">
    <citation type="submission" date="2021-03" db="EMBL/GenBank/DDBJ databases">
        <authorList>
            <person name="So Y."/>
        </authorList>
    </citation>
    <scope>NUCLEOTIDE SEQUENCE [LARGE SCALE GENOMIC DNA]</scope>
    <source>
        <strain evidence="2 3">PWR1</strain>
    </source>
</reference>
<keyword evidence="3" id="KW-1185">Reference proteome</keyword>
<dbReference type="InterPro" id="IPR058248">
    <property type="entry name" value="Lxx211020-like"/>
</dbReference>
<gene>
    <name evidence="2" type="ORF">J5Y09_19385</name>
</gene>
<dbReference type="SUPFAM" id="SSF110087">
    <property type="entry name" value="DR1885-like metal-binding protein"/>
    <property type="match status" value="1"/>
</dbReference>
<dbReference type="PANTHER" id="PTHR36302">
    <property type="entry name" value="BLR7088 PROTEIN"/>
    <property type="match status" value="1"/>
</dbReference>
<dbReference type="Pfam" id="PF04314">
    <property type="entry name" value="PCuAC"/>
    <property type="match status" value="1"/>
</dbReference>
<comment type="caution">
    <text evidence="2">The sequence shown here is derived from an EMBL/GenBank/DDBJ whole genome shotgun (WGS) entry which is preliminary data.</text>
</comment>
<name>A0ABS4AXJ5_9PROT</name>
<organism evidence="2 3">
    <name type="scientific">Roseomonas nitratireducens</name>
    <dbReference type="NCBI Taxonomy" id="2820810"/>
    <lineage>
        <taxon>Bacteria</taxon>
        <taxon>Pseudomonadati</taxon>
        <taxon>Pseudomonadota</taxon>
        <taxon>Alphaproteobacteria</taxon>
        <taxon>Acetobacterales</taxon>
        <taxon>Roseomonadaceae</taxon>
        <taxon>Roseomonas</taxon>
    </lineage>
</organism>